<evidence type="ECO:0000256" key="2">
    <source>
        <dbReference type="PROSITE-ProRule" id="PRU10141"/>
    </source>
</evidence>
<dbReference type="STRING" id="658858.E1F9U3"/>
<comment type="caution">
    <text evidence="5">The sequence shown here is derived from an EMBL/GenBank/DDBJ whole genome shotgun (WGS) entry which is preliminary data.</text>
</comment>
<dbReference type="SMART" id="SM00248">
    <property type="entry name" value="ANK"/>
    <property type="match status" value="7"/>
</dbReference>
<organism evidence="5 6">
    <name type="scientific">Giardia intestinalis (strain P15)</name>
    <name type="common">Giardia lamblia</name>
    <dbReference type="NCBI Taxonomy" id="658858"/>
    <lineage>
        <taxon>Eukaryota</taxon>
        <taxon>Metamonada</taxon>
        <taxon>Diplomonadida</taxon>
        <taxon>Hexamitidae</taxon>
        <taxon>Giardiinae</taxon>
        <taxon>Giardia</taxon>
    </lineage>
</organism>
<dbReference type="InterPro" id="IPR000719">
    <property type="entry name" value="Prot_kinase_dom"/>
</dbReference>
<keyword evidence="3" id="KW-0175">Coiled coil</keyword>
<dbReference type="Pfam" id="PF12796">
    <property type="entry name" value="Ank_2"/>
    <property type="match status" value="2"/>
</dbReference>
<dbReference type="InterPro" id="IPR017441">
    <property type="entry name" value="Protein_kinase_ATP_BS"/>
</dbReference>
<dbReference type="PANTHER" id="PTHR24120:SF4">
    <property type="entry name" value="GH07239P"/>
    <property type="match status" value="1"/>
</dbReference>
<dbReference type="SUPFAM" id="SSF48403">
    <property type="entry name" value="Ankyrin repeat"/>
    <property type="match status" value="1"/>
</dbReference>
<dbReference type="InterPro" id="IPR036770">
    <property type="entry name" value="Ankyrin_rpt-contain_sf"/>
</dbReference>
<evidence type="ECO:0000259" key="4">
    <source>
        <dbReference type="PROSITE" id="PS50011"/>
    </source>
</evidence>
<keyword evidence="2" id="KW-0067">ATP-binding</keyword>
<dbReference type="PROSITE" id="PS00107">
    <property type="entry name" value="PROTEIN_KINASE_ATP"/>
    <property type="match status" value="1"/>
</dbReference>
<dbReference type="Gene3D" id="1.25.40.20">
    <property type="entry name" value="Ankyrin repeat-containing domain"/>
    <property type="match status" value="2"/>
</dbReference>
<feature type="binding site" evidence="2">
    <location>
        <position position="51"/>
    </location>
    <ligand>
        <name>ATP</name>
        <dbReference type="ChEBI" id="CHEBI:30616"/>
    </ligand>
</feature>
<keyword evidence="1" id="KW-0040">ANK repeat</keyword>
<dbReference type="Proteomes" id="UP000008974">
    <property type="component" value="Unassembled WGS sequence"/>
</dbReference>
<dbReference type="EMBL" id="ACVC01000785">
    <property type="protein sequence ID" value="EFO60773.1"/>
    <property type="molecule type" value="Genomic_DNA"/>
</dbReference>
<dbReference type="PROSITE" id="PS50088">
    <property type="entry name" value="ANK_REPEAT"/>
    <property type="match status" value="2"/>
</dbReference>
<dbReference type="PANTHER" id="PTHR24120">
    <property type="entry name" value="GH07239P"/>
    <property type="match status" value="1"/>
</dbReference>
<feature type="domain" description="Protein kinase" evidence="4">
    <location>
        <begin position="25"/>
        <end position="281"/>
    </location>
</feature>
<reference evidence="5 6" key="1">
    <citation type="journal article" date="2010" name="BMC Genomics">
        <title>Genome analysis and comparative genomics of a Giardia intestinalis assemblage E isolate.</title>
        <authorList>
            <person name="Jerlstrom-Hultqvist J."/>
            <person name="Franzen O."/>
            <person name="Ankarklev J."/>
            <person name="Xu F."/>
            <person name="Nohynkova E."/>
            <person name="Andersson J.O."/>
            <person name="Svard S.G."/>
            <person name="Andersson B."/>
        </authorList>
    </citation>
    <scope>NUCLEOTIDE SEQUENCE [LARGE SCALE GENOMIC DNA]</scope>
    <source>
        <strain evidence="5 6">P15</strain>
    </source>
</reference>
<feature type="repeat" description="ANK" evidence="1">
    <location>
        <begin position="613"/>
        <end position="645"/>
    </location>
</feature>
<sequence>MDTASSEPATVAPRVPRFTPREIQEKLDDMLGRGITSVVYSLKDYVDLAVKVIPLNFLDNDSADAIRLELAALSNISHPGVLKRHQIVEEERFIYIVMDRYDKTLKDLLIEHKRRKTPVSVTVVLSILRQLAAALAYLHGVSGAGAGQPVRCDLRPTNVLVSADGKHFVIAGLGLSRDVLRSENTIAGTAAYMAPEVLLRSEASPSSDMWSLGVIVYELATLRRPDFLEGKKPVEVFVDGWMPDLSDVTDGFIKDTLERILVLEPEKRLTARKLCEMLTTFNISINELRAQHVKLESKYNSLEIELSNNTAKTMLLEDELRAKSDRIIALETDHERKSRTINDLEAALGNKPSRDNILGQEPRIKFTRIEMLEDQVKELESMFRQFGDRMNTADPQTDPSPLFRLIYAVHKDDTKTVQMLVKKEIGIGQRDEQGMTALMYAARQGHIDFVKLLVDKEGGLQDRNGWTALMHAAHGNYFKAVKVLVSHEHGKKSKNDRTALMIAAEKGHAEAASVLVPYEKDLIDSKGKTALVIAAEAGYETVVEVIDPTDENGITALMRAANHNDTLAISVLIPLQKGQNKCGGTALIQAAMNGHMHAIKMLLEYENGATDDYGMTALMHAAVGGHLKIVEILLRYEGGMKDNSSKLGIMHAALNSNVEVVRMLFEKEGHLIDKSDQYFFNMIKAKGNSEMVSLLSSSAPGTDGYNNCQVAL</sequence>
<feature type="coiled-coil region" evidence="3">
    <location>
        <begin position="285"/>
        <end position="389"/>
    </location>
</feature>
<dbReference type="CDD" id="cd14014">
    <property type="entry name" value="STKc_PknB_like"/>
    <property type="match status" value="1"/>
</dbReference>
<dbReference type="PROSITE" id="PS50011">
    <property type="entry name" value="PROTEIN_KINASE_DOM"/>
    <property type="match status" value="1"/>
</dbReference>
<dbReference type="GO" id="GO:0005524">
    <property type="term" value="F:ATP binding"/>
    <property type="evidence" value="ECO:0007669"/>
    <property type="project" value="UniProtKB-UniRule"/>
</dbReference>
<dbReference type="Pfam" id="PF00069">
    <property type="entry name" value="Pkinase"/>
    <property type="match status" value="1"/>
</dbReference>
<keyword evidence="5" id="KW-0808">Transferase</keyword>
<dbReference type="GO" id="GO:0004672">
    <property type="term" value="F:protein kinase activity"/>
    <property type="evidence" value="ECO:0007669"/>
    <property type="project" value="InterPro"/>
</dbReference>
<evidence type="ECO:0000256" key="3">
    <source>
        <dbReference type="SAM" id="Coils"/>
    </source>
</evidence>
<dbReference type="SUPFAM" id="SSF56112">
    <property type="entry name" value="Protein kinase-like (PK-like)"/>
    <property type="match status" value="1"/>
</dbReference>
<evidence type="ECO:0000256" key="1">
    <source>
        <dbReference type="PROSITE-ProRule" id="PRU00023"/>
    </source>
</evidence>
<dbReference type="OMA" id="YLEVIQY"/>
<dbReference type="PROSITE" id="PS50297">
    <property type="entry name" value="ANK_REP_REGION"/>
    <property type="match status" value="1"/>
</dbReference>
<dbReference type="FunFam" id="1.10.510.10:FF:000844">
    <property type="entry name" value="Kinase, NEK"/>
    <property type="match status" value="1"/>
</dbReference>
<dbReference type="InterPro" id="IPR011009">
    <property type="entry name" value="Kinase-like_dom_sf"/>
</dbReference>
<name>E1F9U3_GIAIA</name>
<dbReference type="Gene3D" id="1.10.510.10">
    <property type="entry name" value="Transferase(Phosphotransferase) domain 1"/>
    <property type="match status" value="1"/>
</dbReference>
<accession>E1F9U3</accession>
<keyword evidence="2" id="KW-0547">Nucleotide-binding</keyword>
<dbReference type="VEuPathDB" id="GiardiaDB:GLP15_5001"/>
<dbReference type="AlphaFoldDB" id="E1F9U3"/>
<dbReference type="OrthoDB" id="541276at2759"/>
<feature type="repeat" description="ANK" evidence="1">
    <location>
        <begin position="433"/>
        <end position="465"/>
    </location>
</feature>
<evidence type="ECO:0000313" key="6">
    <source>
        <dbReference type="Proteomes" id="UP000008974"/>
    </source>
</evidence>
<evidence type="ECO:0000313" key="5">
    <source>
        <dbReference type="EMBL" id="EFO60773.1"/>
    </source>
</evidence>
<dbReference type="InterPro" id="IPR002110">
    <property type="entry name" value="Ankyrin_rpt"/>
</dbReference>
<protein>
    <submittedName>
        <fullName evidence="5">Kinase, NEK</fullName>
    </submittedName>
</protein>
<dbReference type="Gene3D" id="3.30.200.20">
    <property type="entry name" value="Phosphorylase Kinase, domain 1"/>
    <property type="match status" value="1"/>
</dbReference>
<proteinExistence type="predicted"/>
<gene>
    <name evidence="5" type="ORF">GLP15_5001</name>
</gene>
<keyword evidence="5" id="KW-0418">Kinase</keyword>